<proteinExistence type="predicted"/>
<dbReference type="InterPro" id="IPR019419">
    <property type="entry name" value="AIM19"/>
</dbReference>
<dbReference type="PANTHER" id="PTHR28177:SF1">
    <property type="entry name" value="ALTERED INHERITANCE OF MITOCHONDRIA PROTEIN 19, MITOCHONDRIAL"/>
    <property type="match status" value="1"/>
</dbReference>
<dbReference type="EMBL" id="KV442038">
    <property type="protein sequence ID" value="OAQ29880.1"/>
    <property type="molecule type" value="Genomic_DNA"/>
</dbReference>
<dbReference type="Proteomes" id="UP000078512">
    <property type="component" value="Unassembled WGS sequence"/>
</dbReference>
<evidence type="ECO:0000313" key="1">
    <source>
        <dbReference type="EMBL" id="OAQ29880.1"/>
    </source>
</evidence>
<dbReference type="Pfam" id="PF10315">
    <property type="entry name" value="Aim19"/>
    <property type="match status" value="1"/>
</dbReference>
<accession>A0A197JXC6</accession>
<keyword evidence="2" id="KW-1185">Reference proteome</keyword>
<dbReference type="OrthoDB" id="5554402at2759"/>
<dbReference type="STRING" id="1314771.A0A197JXC6"/>
<sequence length="127" mass="13671">MATTSASALEYQRSTLYRLAASPYPEWSLSALCAASIPAAARLSPAMPHFGIVMGFSAIWAGSGYMKYVGDAENGSGTTTAWCLTYLFLNLRRTIRQPKPMPSLLVAGVFSNLVISGRKTLEVEFGI</sequence>
<evidence type="ECO:0000313" key="2">
    <source>
        <dbReference type="Proteomes" id="UP000078512"/>
    </source>
</evidence>
<organism evidence="1 2">
    <name type="scientific">Linnemannia elongata AG-77</name>
    <dbReference type="NCBI Taxonomy" id="1314771"/>
    <lineage>
        <taxon>Eukaryota</taxon>
        <taxon>Fungi</taxon>
        <taxon>Fungi incertae sedis</taxon>
        <taxon>Mucoromycota</taxon>
        <taxon>Mortierellomycotina</taxon>
        <taxon>Mortierellomycetes</taxon>
        <taxon>Mortierellales</taxon>
        <taxon>Mortierellaceae</taxon>
        <taxon>Linnemannia</taxon>
    </lineage>
</organism>
<gene>
    <name evidence="1" type="ORF">K457DRAFT_155304</name>
</gene>
<evidence type="ECO:0008006" key="3">
    <source>
        <dbReference type="Google" id="ProtNLM"/>
    </source>
</evidence>
<dbReference type="PANTHER" id="PTHR28177">
    <property type="entry name" value="ALTERED INHERITANCE OF MITOCHONDRIA PROTEIN 19, MITOCHONDRIAL"/>
    <property type="match status" value="1"/>
</dbReference>
<name>A0A197JXC6_9FUNG</name>
<protein>
    <recommendedName>
        <fullName evidence="3">Altered inheritance of mitochondria protein 19</fullName>
    </recommendedName>
</protein>
<dbReference type="GO" id="GO:0005739">
    <property type="term" value="C:mitochondrion"/>
    <property type="evidence" value="ECO:0007669"/>
    <property type="project" value="TreeGrafter"/>
</dbReference>
<reference evidence="1 2" key="1">
    <citation type="submission" date="2016-05" db="EMBL/GenBank/DDBJ databases">
        <title>Genome sequencing reveals origins of a unique bacterial endosymbiosis in the earliest lineages of terrestrial Fungi.</title>
        <authorList>
            <consortium name="DOE Joint Genome Institute"/>
            <person name="Uehling J."/>
            <person name="Gryganskyi A."/>
            <person name="Hameed K."/>
            <person name="Tschaplinski T."/>
            <person name="Misztal P."/>
            <person name="Wu S."/>
            <person name="Desiro A."/>
            <person name="Vande Pol N."/>
            <person name="Du Z.-Y."/>
            <person name="Zienkiewicz A."/>
            <person name="Zienkiewicz K."/>
            <person name="Morin E."/>
            <person name="Tisserant E."/>
            <person name="Splivallo R."/>
            <person name="Hainaut M."/>
            <person name="Henrissat B."/>
            <person name="Ohm R."/>
            <person name="Kuo A."/>
            <person name="Yan J."/>
            <person name="Lipzen A."/>
            <person name="Nolan M."/>
            <person name="Labutti K."/>
            <person name="Barry K."/>
            <person name="Goldstein A."/>
            <person name="Labbe J."/>
            <person name="Schadt C."/>
            <person name="Tuskan G."/>
            <person name="Grigoriev I."/>
            <person name="Martin F."/>
            <person name="Vilgalys R."/>
            <person name="Bonito G."/>
        </authorList>
    </citation>
    <scope>NUCLEOTIDE SEQUENCE [LARGE SCALE GENOMIC DNA]</scope>
    <source>
        <strain evidence="1 2">AG-77</strain>
    </source>
</reference>
<dbReference type="AlphaFoldDB" id="A0A197JXC6"/>